<gene>
    <name evidence="1" type="ORF">SAMN05216417_10569</name>
</gene>
<evidence type="ECO:0000313" key="1">
    <source>
        <dbReference type="EMBL" id="SFU49353.1"/>
    </source>
</evidence>
<organism evidence="1 2">
    <name type="scientific">Nitrosospira multiformis</name>
    <dbReference type="NCBI Taxonomy" id="1231"/>
    <lineage>
        <taxon>Bacteria</taxon>
        <taxon>Pseudomonadati</taxon>
        <taxon>Pseudomonadota</taxon>
        <taxon>Betaproteobacteria</taxon>
        <taxon>Nitrosomonadales</taxon>
        <taxon>Nitrosomonadaceae</taxon>
        <taxon>Nitrosospira</taxon>
    </lineage>
</organism>
<reference evidence="1 2" key="1">
    <citation type="submission" date="2016-10" db="EMBL/GenBank/DDBJ databases">
        <authorList>
            <person name="de Groot N.N."/>
        </authorList>
    </citation>
    <scope>NUCLEOTIDE SEQUENCE [LARGE SCALE GENOMIC DNA]</scope>
    <source>
        <strain evidence="1 2">Nl14</strain>
    </source>
</reference>
<name>A0A1I7GLM6_9PROT</name>
<accession>A0A1I7GLM6</accession>
<protein>
    <submittedName>
        <fullName evidence="1">Uncharacterized protein</fullName>
    </submittedName>
</protein>
<dbReference type="AlphaFoldDB" id="A0A1I7GLM6"/>
<proteinExistence type="predicted"/>
<evidence type="ECO:0000313" key="2">
    <source>
        <dbReference type="Proteomes" id="UP000182649"/>
    </source>
</evidence>
<dbReference type="EMBL" id="FPBZ01000005">
    <property type="protein sequence ID" value="SFU49353.1"/>
    <property type="molecule type" value="Genomic_DNA"/>
</dbReference>
<dbReference type="Proteomes" id="UP000182649">
    <property type="component" value="Unassembled WGS sequence"/>
</dbReference>
<sequence>MREFLVLIIRKYPQFSNFMYEDLLIFITARSWLEAQQCGQALKQIRIEER</sequence>